<evidence type="ECO:0000313" key="1">
    <source>
        <dbReference type="EMBL" id="CAI2386960.1"/>
    </source>
</evidence>
<gene>
    <name evidence="1" type="ORF">ECRASSUSDP1_LOCUS28586</name>
</gene>
<keyword evidence="2" id="KW-1185">Reference proteome</keyword>
<reference evidence="1" key="1">
    <citation type="submission" date="2023-07" db="EMBL/GenBank/DDBJ databases">
        <authorList>
            <consortium name="AG Swart"/>
            <person name="Singh M."/>
            <person name="Singh A."/>
            <person name="Seah K."/>
            <person name="Emmerich C."/>
        </authorList>
    </citation>
    <scope>NUCLEOTIDE SEQUENCE</scope>
    <source>
        <strain evidence="1">DP1</strain>
    </source>
</reference>
<protein>
    <submittedName>
        <fullName evidence="1">Uncharacterized protein</fullName>
    </submittedName>
</protein>
<name>A0AAD2DBS1_EUPCR</name>
<proteinExistence type="predicted"/>
<comment type="caution">
    <text evidence="1">The sequence shown here is derived from an EMBL/GenBank/DDBJ whole genome shotgun (WGS) entry which is preliminary data.</text>
</comment>
<sequence>MLIKRTLQFTNQTLTFNFTGLPETTTEVHNKENVSDTVWFKFPDDTTQEPDIIPQGLHFIDNEYLKINQTFPFQFQTHLSLEMWIFVTEFNHSSYIAINAQRVDPDGSKPNYTIKIGFSQSKSSPVPHL</sequence>
<dbReference type="Proteomes" id="UP001295684">
    <property type="component" value="Unassembled WGS sequence"/>
</dbReference>
<dbReference type="EMBL" id="CAMPGE010029486">
    <property type="protein sequence ID" value="CAI2386960.1"/>
    <property type="molecule type" value="Genomic_DNA"/>
</dbReference>
<accession>A0AAD2DBS1</accession>
<organism evidence="1 2">
    <name type="scientific">Euplotes crassus</name>
    <dbReference type="NCBI Taxonomy" id="5936"/>
    <lineage>
        <taxon>Eukaryota</taxon>
        <taxon>Sar</taxon>
        <taxon>Alveolata</taxon>
        <taxon>Ciliophora</taxon>
        <taxon>Intramacronucleata</taxon>
        <taxon>Spirotrichea</taxon>
        <taxon>Hypotrichia</taxon>
        <taxon>Euplotida</taxon>
        <taxon>Euplotidae</taxon>
        <taxon>Moneuplotes</taxon>
    </lineage>
</organism>
<dbReference type="AlphaFoldDB" id="A0AAD2DBS1"/>
<evidence type="ECO:0000313" key="2">
    <source>
        <dbReference type="Proteomes" id="UP001295684"/>
    </source>
</evidence>